<evidence type="ECO:0000313" key="2">
    <source>
        <dbReference type="Proteomes" id="UP000823775"/>
    </source>
</evidence>
<proteinExistence type="predicted"/>
<protein>
    <submittedName>
        <fullName evidence="1">Uncharacterized protein</fullName>
    </submittedName>
</protein>
<reference evidence="1 2" key="1">
    <citation type="journal article" date="2021" name="BMC Genomics">
        <title>Datura genome reveals duplications of psychoactive alkaloid biosynthetic genes and high mutation rate following tissue culture.</title>
        <authorList>
            <person name="Rajewski A."/>
            <person name="Carter-House D."/>
            <person name="Stajich J."/>
            <person name="Litt A."/>
        </authorList>
    </citation>
    <scope>NUCLEOTIDE SEQUENCE [LARGE SCALE GENOMIC DNA]</scope>
    <source>
        <strain evidence="1">AR-01</strain>
    </source>
</reference>
<gene>
    <name evidence="1" type="ORF">HAX54_014546</name>
</gene>
<evidence type="ECO:0000313" key="1">
    <source>
        <dbReference type="EMBL" id="MCD7473012.1"/>
    </source>
</evidence>
<keyword evidence="2" id="KW-1185">Reference proteome</keyword>
<dbReference type="EMBL" id="JACEIK010001903">
    <property type="protein sequence ID" value="MCD7473012.1"/>
    <property type="molecule type" value="Genomic_DNA"/>
</dbReference>
<accession>A0ABS8TR10</accession>
<comment type="caution">
    <text evidence="1">The sequence shown here is derived from an EMBL/GenBank/DDBJ whole genome shotgun (WGS) entry which is preliminary data.</text>
</comment>
<name>A0ABS8TR10_DATST</name>
<feature type="non-terminal residue" evidence="1">
    <location>
        <position position="103"/>
    </location>
</feature>
<organism evidence="1 2">
    <name type="scientific">Datura stramonium</name>
    <name type="common">Jimsonweed</name>
    <name type="synonym">Common thornapple</name>
    <dbReference type="NCBI Taxonomy" id="4076"/>
    <lineage>
        <taxon>Eukaryota</taxon>
        <taxon>Viridiplantae</taxon>
        <taxon>Streptophyta</taxon>
        <taxon>Embryophyta</taxon>
        <taxon>Tracheophyta</taxon>
        <taxon>Spermatophyta</taxon>
        <taxon>Magnoliopsida</taxon>
        <taxon>eudicotyledons</taxon>
        <taxon>Gunneridae</taxon>
        <taxon>Pentapetalae</taxon>
        <taxon>asterids</taxon>
        <taxon>lamiids</taxon>
        <taxon>Solanales</taxon>
        <taxon>Solanaceae</taxon>
        <taxon>Solanoideae</taxon>
        <taxon>Datureae</taxon>
        <taxon>Datura</taxon>
    </lineage>
</organism>
<sequence>EELHNESFGDSMTRDVARAQEFQFTRFNFIFFLNFNSINTELSNLKSTQKFTTQEELRNESFGDSMTRDVARAQGFQFTRFNFIFFLNFNSTNTELSNLKSTQ</sequence>
<feature type="non-terminal residue" evidence="1">
    <location>
        <position position="1"/>
    </location>
</feature>
<dbReference type="Proteomes" id="UP000823775">
    <property type="component" value="Unassembled WGS sequence"/>
</dbReference>